<feature type="transmembrane region" description="Helical" evidence="7">
    <location>
        <begin position="94"/>
        <end position="116"/>
    </location>
</feature>
<dbReference type="GO" id="GO:0016020">
    <property type="term" value="C:membrane"/>
    <property type="evidence" value="ECO:0007669"/>
    <property type="project" value="UniProtKB-SubCell"/>
</dbReference>
<keyword evidence="5 7" id="KW-1133">Transmembrane helix</keyword>
<feature type="transmembrane region" description="Helical" evidence="7">
    <location>
        <begin position="163"/>
        <end position="187"/>
    </location>
</feature>
<dbReference type="GO" id="GO:0055085">
    <property type="term" value="P:transmembrane transport"/>
    <property type="evidence" value="ECO:0007669"/>
    <property type="project" value="InterPro"/>
</dbReference>
<dbReference type="InterPro" id="IPR004776">
    <property type="entry name" value="Mem_transp_PIN-like"/>
</dbReference>
<gene>
    <name evidence="8" type="ORF">SAMN05216271_0014</name>
</gene>
<evidence type="ECO:0000256" key="5">
    <source>
        <dbReference type="ARBA" id="ARBA00022989"/>
    </source>
</evidence>
<dbReference type="STRING" id="472181.SAMN05216271_0014"/>
<keyword evidence="2" id="KW-0813">Transport</keyword>
<evidence type="ECO:0000313" key="9">
    <source>
        <dbReference type="Proteomes" id="UP000243413"/>
    </source>
</evidence>
<evidence type="ECO:0008006" key="10">
    <source>
        <dbReference type="Google" id="ProtNLM"/>
    </source>
</evidence>
<accession>A0A1H1L222</accession>
<dbReference type="PANTHER" id="PTHR36838:SF1">
    <property type="entry name" value="SLR1864 PROTEIN"/>
    <property type="match status" value="1"/>
</dbReference>
<feature type="transmembrane region" description="Helical" evidence="7">
    <location>
        <begin position="282"/>
        <end position="305"/>
    </location>
</feature>
<dbReference type="Pfam" id="PF03547">
    <property type="entry name" value="Mem_trans"/>
    <property type="match status" value="1"/>
</dbReference>
<feature type="transmembrane region" description="Helical" evidence="7">
    <location>
        <begin position="220"/>
        <end position="240"/>
    </location>
</feature>
<evidence type="ECO:0000256" key="7">
    <source>
        <dbReference type="SAM" id="Phobius"/>
    </source>
</evidence>
<protein>
    <recommendedName>
        <fullName evidence="10">AEC family transporter</fullName>
    </recommendedName>
</protein>
<feature type="transmembrane region" description="Helical" evidence="7">
    <location>
        <begin position="6"/>
        <end position="23"/>
    </location>
</feature>
<sequence>MLASLALLYKLLPLYVTVALGWVAGRYLDASGRHIAGIMMYIVTPSVVFAGVMNAPLSPEVVLLPFLTFSLCSLLGILHLWLAKRWLHDGSANMIPLSVGTGNTGYFGIPVALLLFGEQGLSIYIVCMLGTTLFENSVGFYLAARGRFSVRDCVRKVLRLPSLYAFFLAVALNYSGLQIPAAFVPLFDNLRGAYSIFGMMIIGMSILSFQGLAGNLRFTGLAFFGKFFSWPLAALLFWWLDSQFLHIYDVAVYRAILLISITPIAANTVVIATLLDTSPQQVAGTALLSTLVALVYIPLMIAWLLPAVG</sequence>
<dbReference type="EMBL" id="LT629763">
    <property type="protein sequence ID" value="SDR68437.1"/>
    <property type="molecule type" value="Genomic_DNA"/>
</dbReference>
<feature type="transmembrane region" description="Helical" evidence="7">
    <location>
        <begin position="61"/>
        <end position="82"/>
    </location>
</feature>
<evidence type="ECO:0000256" key="3">
    <source>
        <dbReference type="ARBA" id="ARBA00022475"/>
    </source>
</evidence>
<feature type="transmembrane region" description="Helical" evidence="7">
    <location>
        <begin position="252"/>
        <end position="275"/>
    </location>
</feature>
<feature type="transmembrane region" description="Helical" evidence="7">
    <location>
        <begin position="35"/>
        <end position="55"/>
    </location>
</feature>
<keyword evidence="4 7" id="KW-0812">Transmembrane</keyword>
<comment type="subcellular location">
    <subcellularLocation>
        <location evidence="1">Membrane</location>
        <topology evidence="1">Multi-pass membrane protein</topology>
    </subcellularLocation>
</comment>
<dbReference type="PANTHER" id="PTHR36838">
    <property type="entry name" value="AUXIN EFFLUX CARRIER FAMILY PROTEIN"/>
    <property type="match status" value="1"/>
</dbReference>
<evidence type="ECO:0000256" key="1">
    <source>
        <dbReference type="ARBA" id="ARBA00004141"/>
    </source>
</evidence>
<dbReference type="RefSeq" id="WP_092282928.1">
    <property type="nucleotide sequence ID" value="NZ_LT629763.1"/>
</dbReference>
<dbReference type="OrthoDB" id="9810457at2"/>
<organism evidence="8 9">
    <name type="scientific">Halopseudomonas sabulinigri</name>
    <dbReference type="NCBI Taxonomy" id="472181"/>
    <lineage>
        <taxon>Bacteria</taxon>
        <taxon>Pseudomonadati</taxon>
        <taxon>Pseudomonadota</taxon>
        <taxon>Gammaproteobacteria</taxon>
        <taxon>Pseudomonadales</taxon>
        <taxon>Pseudomonadaceae</taxon>
        <taxon>Halopseudomonas</taxon>
    </lineage>
</organism>
<evidence type="ECO:0000313" key="8">
    <source>
        <dbReference type="EMBL" id="SDR68437.1"/>
    </source>
</evidence>
<evidence type="ECO:0000256" key="4">
    <source>
        <dbReference type="ARBA" id="ARBA00022692"/>
    </source>
</evidence>
<name>A0A1H1L222_9GAMM</name>
<evidence type="ECO:0000256" key="2">
    <source>
        <dbReference type="ARBA" id="ARBA00022448"/>
    </source>
</evidence>
<dbReference type="AlphaFoldDB" id="A0A1H1L222"/>
<feature type="transmembrane region" description="Helical" evidence="7">
    <location>
        <begin position="193"/>
        <end position="213"/>
    </location>
</feature>
<dbReference type="Proteomes" id="UP000243413">
    <property type="component" value="Chromosome I"/>
</dbReference>
<evidence type="ECO:0000256" key="6">
    <source>
        <dbReference type="ARBA" id="ARBA00023136"/>
    </source>
</evidence>
<keyword evidence="6 7" id="KW-0472">Membrane</keyword>
<reference evidence="9" key="1">
    <citation type="submission" date="2016-10" db="EMBL/GenBank/DDBJ databases">
        <authorList>
            <person name="Varghese N."/>
            <person name="Submissions S."/>
        </authorList>
    </citation>
    <scope>NUCLEOTIDE SEQUENCE [LARGE SCALE GENOMIC DNA]</scope>
    <source>
        <strain evidence="9">JCM 14963</strain>
    </source>
</reference>
<proteinExistence type="predicted"/>
<keyword evidence="3" id="KW-1003">Cell membrane</keyword>
<feature type="transmembrane region" description="Helical" evidence="7">
    <location>
        <begin position="122"/>
        <end position="143"/>
    </location>
</feature>